<keyword evidence="3" id="KW-1003">Cell membrane</keyword>
<dbReference type="Proteomes" id="UP000199413">
    <property type="component" value="Unassembled WGS sequence"/>
</dbReference>
<dbReference type="PANTHER" id="PTHR23535:SF2">
    <property type="entry name" value="SUGAR EFFLUX TRANSPORTER A-RELATED"/>
    <property type="match status" value="1"/>
</dbReference>
<evidence type="ECO:0000256" key="4">
    <source>
        <dbReference type="ARBA" id="ARBA00022597"/>
    </source>
</evidence>
<feature type="transmembrane region" description="Helical" evidence="5">
    <location>
        <begin position="308"/>
        <end position="327"/>
    </location>
</feature>
<feature type="transmembrane region" description="Helical" evidence="5">
    <location>
        <begin position="397"/>
        <end position="416"/>
    </location>
</feature>
<dbReference type="Pfam" id="PF07690">
    <property type="entry name" value="MFS_1"/>
    <property type="match status" value="1"/>
</dbReference>
<keyword evidence="7" id="KW-1185">Reference proteome</keyword>
<protein>
    <submittedName>
        <fullName evidence="6">Predicted arabinose efflux permease, MFS family</fullName>
    </submittedName>
</protein>
<proteinExistence type="predicted"/>
<keyword evidence="2" id="KW-0813">Transport</keyword>
<dbReference type="InterPro" id="IPR036259">
    <property type="entry name" value="MFS_trans_sf"/>
</dbReference>
<dbReference type="GO" id="GO:0022857">
    <property type="term" value="F:transmembrane transporter activity"/>
    <property type="evidence" value="ECO:0007669"/>
    <property type="project" value="InterPro"/>
</dbReference>
<feature type="transmembrane region" description="Helical" evidence="5">
    <location>
        <begin position="279"/>
        <end position="301"/>
    </location>
</feature>
<organism evidence="6 7">
    <name type="scientific">Micromonospora rhizosphaerae</name>
    <dbReference type="NCBI Taxonomy" id="568872"/>
    <lineage>
        <taxon>Bacteria</taxon>
        <taxon>Bacillati</taxon>
        <taxon>Actinomycetota</taxon>
        <taxon>Actinomycetes</taxon>
        <taxon>Micromonosporales</taxon>
        <taxon>Micromonosporaceae</taxon>
        <taxon>Micromonospora</taxon>
    </lineage>
</organism>
<keyword evidence="5" id="KW-0812">Transmembrane</keyword>
<evidence type="ECO:0000256" key="1">
    <source>
        <dbReference type="ARBA" id="ARBA00004651"/>
    </source>
</evidence>
<keyword evidence="5" id="KW-1133">Transmembrane helix</keyword>
<keyword evidence="5" id="KW-0472">Membrane</keyword>
<feature type="transmembrane region" description="Helical" evidence="5">
    <location>
        <begin position="30"/>
        <end position="51"/>
    </location>
</feature>
<feature type="transmembrane region" description="Helical" evidence="5">
    <location>
        <begin position="93"/>
        <end position="112"/>
    </location>
</feature>
<dbReference type="EMBL" id="FMHV01000002">
    <property type="protein sequence ID" value="SCL20823.1"/>
    <property type="molecule type" value="Genomic_DNA"/>
</dbReference>
<accession>A0A1C6RUC9</accession>
<feature type="transmembrane region" description="Helical" evidence="5">
    <location>
        <begin position="241"/>
        <end position="259"/>
    </location>
</feature>
<sequence length="441" mass="46438">MVAETDARRGAWGNGRFGIAWRATAPYRPLMMLMLVSSTASFAALGALSLFARDELGASDTMVTVNFVVVALASMAVMLATGHVSDRGGVRRVIIPASLAWLGIGYAILASVRSYPAMLAVGVVFFCAVGVPNAQLMAYARDLVERRDGTATSTAVIAMMRIVLSIGSFTGFGIGGLGLAYLGARPLFRVVAVVCLGCLALSWYLLRGRGAVATAEPQPLMDENNDGRHGVRERTAGGQRLLLILVVVMVLFSSGRVMVLSQLPILMTVSLHGPLQLTGFALALPPLCELVLMPTMAFAAVRWGRGKVFLVGAAASVVYYGGLVVVTTPGLLMLLQVVYAVFGAATVIAGIDLAQRLMAGRAGMATSIYLSHENVATINGSLVAMVSVATLGHQIGFLVPAALCLVAFAFSTWAFARHPDTFDLRRRPPSGQRPRIPAGTA</sequence>
<feature type="transmembrane region" description="Helical" evidence="5">
    <location>
        <begin position="63"/>
        <end position="81"/>
    </location>
</feature>
<feature type="transmembrane region" description="Helical" evidence="5">
    <location>
        <begin position="375"/>
        <end position="391"/>
    </location>
</feature>
<name>A0A1C6RUC9_9ACTN</name>
<dbReference type="InterPro" id="IPR011701">
    <property type="entry name" value="MFS"/>
</dbReference>
<reference evidence="7" key="1">
    <citation type="submission" date="2016-06" db="EMBL/GenBank/DDBJ databases">
        <authorList>
            <person name="Varghese N."/>
            <person name="Submissions Spin"/>
        </authorList>
    </citation>
    <scope>NUCLEOTIDE SEQUENCE [LARGE SCALE GENOMIC DNA]</scope>
    <source>
        <strain evidence="7">DSM 45431</strain>
    </source>
</reference>
<dbReference type="PANTHER" id="PTHR23535">
    <property type="entry name" value="SUGAR EFFLUX TRANSPORTER A-RELATED"/>
    <property type="match status" value="1"/>
</dbReference>
<feature type="transmembrane region" description="Helical" evidence="5">
    <location>
        <begin position="187"/>
        <end position="206"/>
    </location>
</feature>
<feature type="transmembrane region" description="Helical" evidence="5">
    <location>
        <begin position="161"/>
        <end position="181"/>
    </location>
</feature>
<gene>
    <name evidence="6" type="ORF">GA0070624_2128</name>
</gene>
<evidence type="ECO:0000313" key="7">
    <source>
        <dbReference type="Proteomes" id="UP000199413"/>
    </source>
</evidence>
<dbReference type="AlphaFoldDB" id="A0A1C6RUC9"/>
<evidence type="ECO:0000313" key="6">
    <source>
        <dbReference type="EMBL" id="SCL20823.1"/>
    </source>
</evidence>
<evidence type="ECO:0000256" key="3">
    <source>
        <dbReference type="ARBA" id="ARBA00022475"/>
    </source>
</evidence>
<feature type="transmembrane region" description="Helical" evidence="5">
    <location>
        <begin position="118"/>
        <end position="140"/>
    </location>
</feature>
<comment type="subcellular location">
    <subcellularLocation>
        <location evidence="1">Cell membrane</location>
        <topology evidence="1">Multi-pass membrane protein</topology>
    </subcellularLocation>
</comment>
<dbReference type="SUPFAM" id="SSF103473">
    <property type="entry name" value="MFS general substrate transporter"/>
    <property type="match status" value="1"/>
</dbReference>
<keyword evidence="4" id="KW-0762">Sugar transport</keyword>
<dbReference type="Gene3D" id="1.20.1250.20">
    <property type="entry name" value="MFS general substrate transporter like domains"/>
    <property type="match status" value="2"/>
</dbReference>
<feature type="transmembrane region" description="Helical" evidence="5">
    <location>
        <begin position="333"/>
        <end position="354"/>
    </location>
</feature>
<dbReference type="GO" id="GO:0005886">
    <property type="term" value="C:plasma membrane"/>
    <property type="evidence" value="ECO:0007669"/>
    <property type="project" value="UniProtKB-SubCell"/>
</dbReference>
<evidence type="ECO:0000256" key="5">
    <source>
        <dbReference type="SAM" id="Phobius"/>
    </source>
</evidence>
<evidence type="ECO:0000256" key="2">
    <source>
        <dbReference type="ARBA" id="ARBA00022448"/>
    </source>
</evidence>